<sequence>MSTSATINYASTEIRRSRRIERDGETRTVRVRPGRTNARRAAIRASWGW</sequence>
<dbReference type="Proteomes" id="UP001582793">
    <property type="component" value="Unassembled WGS sequence"/>
</dbReference>
<gene>
    <name evidence="1" type="ORF">AAFH96_06130</name>
</gene>
<evidence type="ECO:0000313" key="1">
    <source>
        <dbReference type="EMBL" id="MFB6392684.1"/>
    </source>
</evidence>
<evidence type="ECO:0000313" key="2">
    <source>
        <dbReference type="Proteomes" id="UP001582793"/>
    </source>
</evidence>
<dbReference type="RefSeq" id="WP_375733400.1">
    <property type="nucleotide sequence ID" value="NZ_JBCGDC010000011.1"/>
</dbReference>
<protein>
    <submittedName>
        <fullName evidence="1">Uncharacterized protein</fullName>
    </submittedName>
</protein>
<accession>A0ABV5CL09</accession>
<organism evidence="1 2">
    <name type="scientific">Polymorphospora lycopeni</name>
    <dbReference type="NCBI Taxonomy" id="3140240"/>
    <lineage>
        <taxon>Bacteria</taxon>
        <taxon>Bacillati</taxon>
        <taxon>Actinomycetota</taxon>
        <taxon>Actinomycetes</taxon>
        <taxon>Micromonosporales</taxon>
        <taxon>Micromonosporaceae</taxon>
        <taxon>Polymorphospora</taxon>
    </lineage>
</organism>
<reference evidence="1 2" key="1">
    <citation type="submission" date="2024-04" db="EMBL/GenBank/DDBJ databases">
        <title>Polymorphospora sp. isolated from Baiyangdian Lake in Xiong'an New Area.</title>
        <authorList>
            <person name="Zhang X."/>
            <person name="Liu J."/>
        </authorList>
    </citation>
    <scope>NUCLEOTIDE SEQUENCE [LARGE SCALE GENOMIC DNA]</scope>
    <source>
        <strain evidence="1 2">2-325</strain>
    </source>
</reference>
<name>A0ABV5CL09_9ACTN</name>
<proteinExistence type="predicted"/>
<comment type="caution">
    <text evidence="1">The sequence shown here is derived from an EMBL/GenBank/DDBJ whole genome shotgun (WGS) entry which is preliminary data.</text>
</comment>
<keyword evidence="2" id="KW-1185">Reference proteome</keyword>
<dbReference type="EMBL" id="JBCGDC010000011">
    <property type="protein sequence ID" value="MFB6392684.1"/>
    <property type="molecule type" value="Genomic_DNA"/>
</dbReference>